<dbReference type="EMBL" id="KI685185">
    <property type="protein sequence ID" value="ETK92353.1"/>
    <property type="molecule type" value="Genomic_DNA"/>
</dbReference>
<evidence type="ECO:0000313" key="1">
    <source>
        <dbReference type="EMBL" id="ETK92353.1"/>
    </source>
</evidence>
<reference evidence="1" key="1">
    <citation type="submission" date="2013-11" db="EMBL/GenBank/DDBJ databases">
        <title>The Genome Sequence of Phytophthora parasitica CJ02B3.</title>
        <authorList>
            <consortium name="The Broad Institute Genomics Platform"/>
            <person name="Russ C."/>
            <person name="Tyler B."/>
            <person name="Panabieres F."/>
            <person name="Shan W."/>
            <person name="Tripathy S."/>
            <person name="Grunwald N."/>
            <person name="Machado M."/>
            <person name="Johnson C.S."/>
            <person name="Arredondo F."/>
            <person name="Hong C."/>
            <person name="Coffey M."/>
            <person name="Young S.K."/>
            <person name="Zeng Q."/>
            <person name="Gargeya S."/>
            <person name="Fitzgerald M."/>
            <person name="Abouelleil A."/>
            <person name="Alvarado L."/>
            <person name="Chapman S.B."/>
            <person name="Gainer-Dewar J."/>
            <person name="Goldberg J."/>
            <person name="Griggs A."/>
            <person name="Gujja S."/>
            <person name="Hansen M."/>
            <person name="Howarth C."/>
            <person name="Imamovic A."/>
            <person name="Ireland A."/>
            <person name="Larimer J."/>
            <person name="McCowan C."/>
            <person name="Murphy C."/>
            <person name="Pearson M."/>
            <person name="Poon T.W."/>
            <person name="Priest M."/>
            <person name="Roberts A."/>
            <person name="Saif S."/>
            <person name="Shea T."/>
            <person name="Sykes S."/>
            <person name="Wortman J."/>
            <person name="Nusbaum C."/>
            <person name="Birren B."/>
        </authorList>
    </citation>
    <scope>NUCLEOTIDE SEQUENCE [LARGE SCALE GENOMIC DNA]</scope>
    <source>
        <strain evidence="1">CJ02B3</strain>
    </source>
</reference>
<protein>
    <submittedName>
        <fullName evidence="1">Uncharacterized protein</fullName>
    </submittedName>
</protein>
<accession>W2HAQ8</accession>
<sequence length="66" mass="7213">MLDSVESTSPNCSIVALCNLLLQHVGSSSWPTCLVDWTEQAFASVSQLRLANCDRGKGHFVRRCSS</sequence>
<organism evidence="1">
    <name type="scientific">Phytophthora nicotianae</name>
    <name type="common">Potato buckeye rot agent</name>
    <name type="synonym">Phytophthora parasitica</name>
    <dbReference type="NCBI Taxonomy" id="4792"/>
    <lineage>
        <taxon>Eukaryota</taxon>
        <taxon>Sar</taxon>
        <taxon>Stramenopiles</taxon>
        <taxon>Oomycota</taxon>
        <taxon>Peronosporomycetes</taxon>
        <taxon>Peronosporales</taxon>
        <taxon>Peronosporaceae</taxon>
        <taxon>Phytophthora</taxon>
    </lineage>
</organism>
<dbReference type="Proteomes" id="UP000053236">
    <property type="component" value="Unassembled WGS sequence"/>
</dbReference>
<proteinExistence type="predicted"/>
<gene>
    <name evidence="1" type="ORF">L915_04272</name>
</gene>
<name>W2HAQ8_PHYNI</name>
<dbReference type="AlphaFoldDB" id="W2HAQ8"/>